<evidence type="ECO:0000313" key="2">
    <source>
        <dbReference type="Proteomes" id="UP001595462"/>
    </source>
</evidence>
<dbReference type="RefSeq" id="WP_380690579.1">
    <property type="nucleotide sequence ID" value="NZ_JBHRSS010000006.1"/>
</dbReference>
<dbReference type="EMBL" id="JBHRSS010000006">
    <property type="protein sequence ID" value="MFC3105021.1"/>
    <property type="molecule type" value="Genomic_DNA"/>
</dbReference>
<dbReference type="Proteomes" id="UP001595462">
    <property type="component" value="Unassembled WGS sequence"/>
</dbReference>
<proteinExistence type="predicted"/>
<evidence type="ECO:0000313" key="1">
    <source>
        <dbReference type="EMBL" id="MFC3105021.1"/>
    </source>
</evidence>
<accession>A0ABV7ESY8</accession>
<gene>
    <name evidence="1" type="ORF">ACFOSU_14160</name>
</gene>
<organism evidence="1 2">
    <name type="scientific">Salinisphaera aquimarina</name>
    <dbReference type="NCBI Taxonomy" id="2094031"/>
    <lineage>
        <taxon>Bacteria</taxon>
        <taxon>Pseudomonadati</taxon>
        <taxon>Pseudomonadota</taxon>
        <taxon>Gammaproteobacteria</taxon>
        <taxon>Salinisphaerales</taxon>
        <taxon>Salinisphaeraceae</taxon>
        <taxon>Salinisphaera</taxon>
    </lineage>
</organism>
<sequence>MQITARKLPDRFLIVPNLEEFFGEVRNRENGLDLIDTHRYADVADIYLSRLGTIGFTFMDSGPLASIDRLETTGSGAVPEYVMQNHDDVVELQGRRIIFANFIAGAIFGHLAALRHSAMSGAQYAGMDEILAFTVSGAQLHIEHSKYAAAVLNPKIRLVREEPARMRIVTDEQRAAALSFLDHIADRHSAFESVDLQACMVMNYQAAILHNEQHAAASLALNFSVAEALIDEIFRVYGLLGIATPKPFATRGHTVAPVSNTQFARWKLQNKIEALANGKLIATSLNQRLEDARKLRNGLMHRAAAVTVRQSGEMQTTVRDLWTLLLDQPFELAAAWSMRI</sequence>
<name>A0ABV7ESY8_9GAMM</name>
<protein>
    <recommendedName>
        <fullName evidence="3">Apea-like HEPN domain-containing protein</fullName>
    </recommendedName>
</protein>
<evidence type="ECO:0008006" key="3">
    <source>
        <dbReference type="Google" id="ProtNLM"/>
    </source>
</evidence>
<reference evidence="2" key="1">
    <citation type="journal article" date="2019" name="Int. J. Syst. Evol. Microbiol.">
        <title>The Global Catalogue of Microorganisms (GCM) 10K type strain sequencing project: providing services to taxonomists for standard genome sequencing and annotation.</title>
        <authorList>
            <consortium name="The Broad Institute Genomics Platform"/>
            <consortium name="The Broad Institute Genome Sequencing Center for Infectious Disease"/>
            <person name="Wu L."/>
            <person name="Ma J."/>
        </authorList>
    </citation>
    <scope>NUCLEOTIDE SEQUENCE [LARGE SCALE GENOMIC DNA]</scope>
    <source>
        <strain evidence="2">KCTC 52640</strain>
    </source>
</reference>
<comment type="caution">
    <text evidence="1">The sequence shown here is derived from an EMBL/GenBank/DDBJ whole genome shotgun (WGS) entry which is preliminary data.</text>
</comment>
<keyword evidence="2" id="KW-1185">Reference proteome</keyword>